<gene>
    <name evidence="1" type="ORF">VCO01S_03750</name>
</gene>
<keyword evidence="2" id="KW-1185">Reference proteome</keyword>
<comment type="caution">
    <text evidence="1">The sequence shown here is derived from an EMBL/GenBank/DDBJ whole genome shotgun (WGS) entry which is preliminary data.</text>
</comment>
<evidence type="ECO:0000313" key="1">
    <source>
        <dbReference type="EMBL" id="GEA59182.1"/>
    </source>
</evidence>
<name>A0A4Y3IJJ2_9VIBR</name>
<dbReference type="RefSeq" id="WP_141268805.1">
    <property type="nucleotide sequence ID" value="NZ_BJLH01000002.1"/>
</dbReference>
<accession>A0A4Y3IJJ2</accession>
<proteinExistence type="predicted"/>
<dbReference type="EMBL" id="BJLH01000002">
    <property type="protein sequence ID" value="GEA59182.1"/>
    <property type="molecule type" value="Genomic_DNA"/>
</dbReference>
<dbReference type="Proteomes" id="UP000318242">
    <property type="component" value="Unassembled WGS sequence"/>
</dbReference>
<sequence>MPAIAKDIPILTMNNTMSDTTHGLFTSLLPLNKSINTKNNVDVADYMVSILFSFANYGLVVQSIDISSRTIDVIFGFTVQTFQVTSLCIDDTGRNYAVLRSIRHRYKKTKML</sequence>
<organism evidence="1 2">
    <name type="scientific">Vibrio comitans NBRC 102076</name>
    <dbReference type="NCBI Taxonomy" id="1219078"/>
    <lineage>
        <taxon>Bacteria</taxon>
        <taxon>Pseudomonadati</taxon>
        <taxon>Pseudomonadota</taxon>
        <taxon>Gammaproteobacteria</taxon>
        <taxon>Vibrionales</taxon>
        <taxon>Vibrionaceae</taxon>
        <taxon>Vibrio</taxon>
    </lineage>
</organism>
<reference evidence="1 2" key="1">
    <citation type="submission" date="2019-06" db="EMBL/GenBank/DDBJ databases">
        <title>Whole genome shotgun sequence of Vibrio comitans NBRC 102076.</title>
        <authorList>
            <person name="Hosoyama A."/>
            <person name="Uohara A."/>
            <person name="Ohji S."/>
            <person name="Ichikawa N."/>
        </authorList>
    </citation>
    <scope>NUCLEOTIDE SEQUENCE [LARGE SCALE GENOMIC DNA]</scope>
    <source>
        <strain evidence="1 2">NBRC 102076</strain>
    </source>
</reference>
<dbReference type="OrthoDB" id="9978052at2"/>
<protein>
    <submittedName>
        <fullName evidence="1">Uncharacterized protein</fullName>
    </submittedName>
</protein>
<evidence type="ECO:0000313" key="2">
    <source>
        <dbReference type="Proteomes" id="UP000318242"/>
    </source>
</evidence>
<dbReference type="AlphaFoldDB" id="A0A4Y3IJJ2"/>